<proteinExistence type="predicted"/>
<name>A0A4U3LNM9_9ACTN</name>
<evidence type="ECO:0000313" key="1">
    <source>
        <dbReference type="EMBL" id="TKK77411.1"/>
    </source>
</evidence>
<accession>A0A4U3LNM9</accession>
<dbReference type="AlphaFoldDB" id="A0A4U3LNM9"/>
<dbReference type="RefSeq" id="WP_137255584.1">
    <property type="nucleotide sequence ID" value="NZ_JBHSPQ010000002.1"/>
</dbReference>
<gene>
    <name evidence="1" type="ORF">FDA38_19780</name>
</gene>
<dbReference type="OrthoDB" id="4186018at2"/>
<comment type="caution">
    <text evidence="1">The sequence shown here is derived from an EMBL/GenBank/DDBJ whole genome shotgun (WGS) entry which is preliminary data.</text>
</comment>
<protein>
    <submittedName>
        <fullName evidence="1">Uncharacterized protein</fullName>
    </submittedName>
</protein>
<dbReference type="EMBL" id="SZPZ01000003">
    <property type="protein sequence ID" value="TKK77411.1"/>
    <property type="molecule type" value="Genomic_DNA"/>
</dbReference>
<organism evidence="1 2">
    <name type="scientific">Kribbella jiaozuonensis</name>
    <dbReference type="NCBI Taxonomy" id="2575441"/>
    <lineage>
        <taxon>Bacteria</taxon>
        <taxon>Bacillati</taxon>
        <taxon>Actinomycetota</taxon>
        <taxon>Actinomycetes</taxon>
        <taxon>Propionibacteriales</taxon>
        <taxon>Kribbellaceae</taxon>
        <taxon>Kribbella</taxon>
    </lineage>
</organism>
<sequence length="162" mass="18330">MNNGDYEYIAEIFAEGGGSIDRPSGLWRRRGDDYEYLSLIDWTWHACGDVDLPHPDLLTPVSGEQVETLLADHQRFVKYWVLRRSPEKGDLREDTIVYRQIPSPENLVEQGFGRANEWVPTGDIRDLQVGGPHDVPDLEPIDAATAERLIRETRGISGATEL</sequence>
<dbReference type="Proteomes" id="UP000305836">
    <property type="component" value="Unassembled WGS sequence"/>
</dbReference>
<reference evidence="1 2" key="1">
    <citation type="submission" date="2019-04" db="EMBL/GenBank/DDBJ databases">
        <title>Kribbella sp. NEAU-THZ 27 nov., a novel actinomycete isolated from soil.</title>
        <authorList>
            <person name="Duan L."/>
        </authorList>
    </citation>
    <scope>NUCLEOTIDE SEQUENCE [LARGE SCALE GENOMIC DNA]</scope>
    <source>
        <strain evidence="2">NEAU-THZ27</strain>
    </source>
</reference>
<evidence type="ECO:0000313" key="2">
    <source>
        <dbReference type="Proteomes" id="UP000305836"/>
    </source>
</evidence>
<keyword evidence="2" id="KW-1185">Reference proteome</keyword>